<dbReference type="EMBL" id="JBHSNS010000002">
    <property type="protein sequence ID" value="MFC5728840.1"/>
    <property type="molecule type" value="Genomic_DNA"/>
</dbReference>
<dbReference type="Proteomes" id="UP001596072">
    <property type="component" value="Unassembled WGS sequence"/>
</dbReference>
<dbReference type="RefSeq" id="WP_136435212.1">
    <property type="nucleotide sequence ID" value="NZ_JBHSNS010000002.1"/>
</dbReference>
<dbReference type="GO" id="GO:0016874">
    <property type="term" value="F:ligase activity"/>
    <property type="evidence" value="ECO:0007669"/>
    <property type="project" value="UniProtKB-KW"/>
</dbReference>
<name>A0ABW0ZCZ1_9ACTN</name>
<organism evidence="1 2">
    <name type="scientific">Nocardioides vastitatis</name>
    <dbReference type="NCBI Taxonomy" id="2568655"/>
    <lineage>
        <taxon>Bacteria</taxon>
        <taxon>Bacillati</taxon>
        <taxon>Actinomycetota</taxon>
        <taxon>Actinomycetes</taxon>
        <taxon>Propionibacteriales</taxon>
        <taxon>Nocardioidaceae</taxon>
        <taxon>Nocardioides</taxon>
    </lineage>
</organism>
<dbReference type="Gene3D" id="3.90.1140.10">
    <property type="entry name" value="Cyclic phosphodiesterase"/>
    <property type="match status" value="1"/>
</dbReference>
<keyword evidence="2" id="KW-1185">Reference proteome</keyword>
<protein>
    <submittedName>
        <fullName evidence="1">2'-5' RNA ligase family protein</fullName>
    </submittedName>
</protein>
<evidence type="ECO:0000313" key="2">
    <source>
        <dbReference type="Proteomes" id="UP001596072"/>
    </source>
</evidence>
<evidence type="ECO:0000313" key="1">
    <source>
        <dbReference type="EMBL" id="MFC5728840.1"/>
    </source>
</evidence>
<comment type="caution">
    <text evidence="1">The sequence shown here is derived from an EMBL/GenBank/DDBJ whole genome shotgun (WGS) entry which is preliminary data.</text>
</comment>
<keyword evidence="1" id="KW-0436">Ligase</keyword>
<proteinExistence type="predicted"/>
<accession>A0ABW0ZCZ1</accession>
<dbReference type="SUPFAM" id="SSF55144">
    <property type="entry name" value="LigT-like"/>
    <property type="match status" value="1"/>
</dbReference>
<gene>
    <name evidence="1" type="ORF">ACFPQB_07910</name>
</gene>
<sequence length="189" mass="20249">MMLRAAFVPPEPVLHELREASDRIDVLSELRSTPPDRLDVPVAGFGNVTDADARRLRAALVARLANEPAPVVRFAGVDVGHDGDVLVPLIGDVAPLTSIAQVVAQVAARVNLYVDRRRFRPALPIATPARLSSGSSALGLERGTPAWTGMEWEAAGVSLLRTRWFAGGAICEEYGFVELGHPLDRRAGA</sequence>
<dbReference type="InterPro" id="IPR009097">
    <property type="entry name" value="Cyclic_Pdiesterase"/>
</dbReference>
<reference evidence="2" key="1">
    <citation type="journal article" date="2019" name="Int. J. Syst. Evol. Microbiol.">
        <title>The Global Catalogue of Microorganisms (GCM) 10K type strain sequencing project: providing services to taxonomists for standard genome sequencing and annotation.</title>
        <authorList>
            <consortium name="The Broad Institute Genomics Platform"/>
            <consortium name="The Broad Institute Genome Sequencing Center for Infectious Disease"/>
            <person name="Wu L."/>
            <person name="Ma J."/>
        </authorList>
    </citation>
    <scope>NUCLEOTIDE SEQUENCE [LARGE SCALE GENOMIC DNA]</scope>
    <source>
        <strain evidence="2">YIM 94188</strain>
    </source>
</reference>